<feature type="domain" description="EGF-like" evidence="4">
    <location>
        <begin position="251"/>
        <end position="295"/>
    </location>
</feature>
<keyword evidence="3" id="KW-0812">Transmembrane</keyword>
<evidence type="ECO:0000256" key="1">
    <source>
        <dbReference type="PROSITE-ProRule" id="PRU00076"/>
    </source>
</evidence>
<evidence type="ECO:0000313" key="6">
    <source>
        <dbReference type="Proteomes" id="UP000594260"/>
    </source>
</evidence>
<keyword evidence="6" id="KW-1185">Reference proteome</keyword>
<proteinExistence type="predicted"/>
<keyword evidence="3" id="KW-1133">Transmembrane helix</keyword>
<organism evidence="5 6">
    <name type="scientific">Varroa destructor</name>
    <name type="common">Honeybee mite</name>
    <dbReference type="NCBI Taxonomy" id="109461"/>
    <lineage>
        <taxon>Eukaryota</taxon>
        <taxon>Metazoa</taxon>
        <taxon>Ecdysozoa</taxon>
        <taxon>Arthropoda</taxon>
        <taxon>Chelicerata</taxon>
        <taxon>Arachnida</taxon>
        <taxon>Acari</taxon>
        <taxon>Parasitiformes</taxon>
        <taxon>Mesostigmata</taxon>
        <taxon>Gamasina</taxon>
        <taxon>Dermanyssoidea</taxon>
        <taxon>Varroidae</taxon>
        <taxon>Varroa</taxon>
    </lineage>
</organism>
<dbReference type="PROSITE" id="PS00022">
    <property type="entry name" value="EGF_1"/>
    <property type="match status" value="1"/>
</dbReference>
<feature type="region of interest" description="Disordered" evidence="2">
    <location>
        <begin position="56"/>
        <end position="104"/>
    </location>
</feature>
<dbReference type="CDD" id="cd00054">
    <property type="entry name" value="EGF_CA"/>
    <property type="match status" value="1"/>
</dbReference>
<sequence length="381" mass="40926">MSPCVSCGLPFDSSPCDGGEESSSSMCECCHRLGQCSCSDSSSRCYVSCERPRASMDTRTDTRSAPNLTNVPFTSTTPSSSLSTLPPSTATTLLTPPAPASRAGTTKMTVIKETTNSFVPNSSHSRTSRTTSCACQASGSLWRTRSRPMSTLQLVSWIALIALVSSADACSTRSTPKARSSYISQLQAQQQAQRPIPRLVPHAPQQPSSYRAQPPASSVPVQTPFAAVPAPSVPTVSDTDLTTQRPNVTFQTYTCPEAYAKWYCLNGASCFSLKIGESILYNCECASGYVGQRCEFKDLDGTYLPRRGVLIETATVSIAAGVVSIMLVATLCCVVLYLVIVQRCFQVKKGQYIYENWNPVLRTKQAVPVAVLSADGLVRTV</sequence>
<dbReference type="AlphaFoldDB" id="A0A7M7L082"/>
<name>A0A7M7L082_VARDE</name>
<feature type="disulfide bond" evidence="1">
    <location>
        <begin position="285"/>
        <end position="294"/>
    </location>
</feature>
<dbReference type="KEGG" id="vde:111254779"/>
<dbReference type="Pfam" id="PF00008">
    <property type="entry name" value="EGF"/>
    <property type="match status" value="1"/>
</dbReference>
<accession>A0A7M7L082</accession>
<dbReference type="RefSeq" id="XP_022671720.1">
    <property type="nucleotide sequence ID" value="XM_022815985.1"/>
</dbReference>
<evidence type="ECO:0000313" key="5">
    <source>
        <dbReference type="EnsemblMetazoa" id="XP_022671720"/>
    </source>
</evidence>
<reference evidence="5" key="1">
    <citation type="submission" date="2021-01" db="UniProtKB">
        <authorList>
            <consortium name="EnsemblMetazoa"/>
        </authorList>
    </citation>
    <scope>IDENTIFICATION</scope>
</reference>
<dbReference type="Proteomes" id="UP000594260">
    <property type="component" value="Unplaced"/>
</dbReference>
<evidence type="ECO:0000256" key="3">
    <source>
        <dbReference type="SAM" id="Phobius"/>
    </source>
</evidence>
<feature type="compositionally biased region" description="Polar residues" evidence="2">
    <location>
        <begin position="205"/>
        <end position="218"/>
    </location>
</feature>
<keyword evidence="1" id="KW-0245">EGF-like domain</keyword>
<dbReference type="InParanoid" id="A0A7M7L082"/>
<keyword evidence="1" id="KW-1015">Disulfide bond</keyword>
<keyword evidence="3" id="KW-0472">Membrane</keyword>
<dbReference type="GO" id="GO:0007173">
    <property type="term" value="P:epidermal growth factor receptor signaling pathway"/>
    <property type="evidence" value="ECO:0007669"/>
    <property type="project" value="InterPro"/>
</dbReference>
<evidence type="ECO:0000256" key="2">
    <source>
        <dbReference type="SAM" id="MobiDB-lite"/>
    </source>
</evidence>
<feature type="compositionally biased region" description="Low complexity" evidence="2">
    <location>
        <begin position="74"/>
        <end position="95"/>
    </location>
</feature>
<dbReference type="OrthoDB" id="6233064at2759"/>
<dbReference type="GeneID" id="111254779"/>
<dbReference type="PROSITE" id="PS01186">
    <property type="entry name" value="EGF_2"/>
    <property type="match status" value="1"/>
</dbReference>
<feature type="transmembrane region" description="Helical" evidence="3">
    <location>
        <begin position="316"/>
        <end position="340"/>
    </location>
</feature>
<comment type="caution">
    <text evidence="1">Lacks conserved residue(s) required for the propagation of feature annotation.</text>
</comment>
<dbReference type="EnsemblMetazoa" id="XM_022815985">
    <property type="protein sequence ID" value="XP_022671720"/>
    <property type="gene ID" value="LOC111254779"/>
</dbReference>
<dbReference type="PROSITE" id="PS50026">
    <property type="entry name" value="EGF_3"/>
    <property type="match status" value="1"/>
</dbReference>
<dbReference type="Gene3D" id="2.10.25.10">
    <property type="entry name" value="Laminin"/>
    <property type="match status" value="1"/>
</dbReference>
<feature type="compositionally biased region" description="Polar residues" evidence="2">
    <location>
        <begin position="63"/>
        <end position="73"/>
    </location>
</feature>
<feature type="region of interest" description="Disordered" evidence="2">
    <location>
        <begin position="193"/>
        <end position="218"/>
    </location>
</feature>
<protein>
    <recommendedName>
        <fullName evidence="4">EGF-like domain-containing protein</fullName>
    </recommendedName>
</protein>
<dbReference type="InterPro" id="IPR043403">
    <property type="entry name" value="Gurken/Spitz"/>
</dbReference>
<evidence type="ECO:0000259" key="4">
    <source>
        <dbReference type="PROSITE" id="PS50026"/>
    </source>
</evidence>
<dbReference type="PANTHER" id="PTHR12332:SF1">
    <property type="entry name" value="KEREN-RELATED"/>
    <property type="match status" value="1"/>
</dbReference>
<dbReference type="PANTHER" id="PTHR12332">
    <property type="entry name" value="KEREN-RELATED"/>
    <property type="match status" value="1"/>
</dbReference>
<dbReference type="InterPro" id="IPR000742">
    <property type="entry name" value="EGF"/>
</dbReference>
<dbReference type="SUPFAM" id="SSF57196">
    <property type="entry name" value="EGF/Laminin"/>
    <property type="match status" value="1"/>
</dbReference>
<dbReference type="GO" id="GO:0005154">
    <property type="term" value="F:epidermal growth factor receptor binding"/>
    <property type="evidence" value="ECO:0007669"/>
    <property type="project" value="InterPro"/>
</dbReference>
<dbReference type="GO" id="GO:0048018">
    <property type="term" value="F:receptor ligand activity"/>
    <property type="evidence" value="ECO:0007669"/>
    <property type="project" value="InterPro"/>
</dbReference>